<keyword evidence="2" id="KW-1185">Reference proteome</keyword>
<dbReference type="Proteomes" id="UP001227162">
    <property type="component" value="Unassembled WGS sequence"/>
</dbReference>
<organism evidence="1 2">
    <name type="scientific">Rhodalgimonas zhirmunskyi</name>
    <dbReference type="NCBI Taxonomy" id="2964767"/>
    <lineage>
        <taxon>Bacteria</taxon>
        <taxon>Pseudomonadati</taxon>
        <taxon>Pseudomonadota</taxon>
        <taxon>Alphaproteobacteria</taxon>
        <taxon>Rhodobacterales</taxon>
        <taxon>Roseobacteraceae</taxon>
        <taxon>Rhodalgimonas</taxon>
    </lineage>
</organism>
<comment type="caution">
    <text evidence="1">The sequence shown here is derived from an EMBL/GenBank/DDBJ whole genome shotgun (WGS) entry which is preliminary data.</text>
</comment>
<dbReference type="EMBL" id="JANFFA010000005">
    <property type="protein sequence ID" value="MDQ2095518.1"/>
    <property type="molecule type" value="Genomic_DNA"/>
</dbReference>
<reference evidence="1" key="2">
    <citation type="submission" date="2023-04" db="EMBL/GenBank/DDBJ databases">
        <title>'Rhodoalgimonas zhirmunskyi' gen. nov., isolated from a red alga.</title>
        <authorList>
            <person name="Nedashkovskaya O.I."/>
            <person name="Otstavnykh N.Y."/>
            <person name="Bystritskaya E.P."/>
            <person name="Balabanova L.A."/>
            <person name="Isaeva M.P."/>
        </authorList>
    </citation>
    <scope>NUCLEOTIDE SEQUENCE</scope>
    <source>
        <strain evidence="1">10Alg 79</strain>
    </source>
</reference>
<reference evidence="1" key="1">
    <citation type="submission" date="2022-07" db="EMBL/GenBank/DDBJ databases">
        <authorList>
            <person name="Otstavnykh N."/>
            <person name="Isaeva M."/>
            <person name="Bystritskaya E."/>
        </authorList>
    </citation>
    <scope>NUCLEOTIDE SEQUENCE</scope>
    <source>
        <strain evidence="1">10Alg 79</strain>
    </source>
</reference>
<proteinExistence type="predicted"/>
<sequence>MGEAARDIYQAHLDAKSRAMLARDFDTICAMMAYPSLLKTVDAEIVLNRPEDYVPSLEGYCDNLDALGTREFHRICRRAEFTSPAQDEIVGEHATYILSGAGPLLPPYTSKMVLVLENGRWLARDIRVGVMNSKGSVIRKARA</sequence>
<dbReference type="AlphaFoldDB" id="A0AAJ1UCN8"/>
<name>A0AAJ1UCN8_9RHOB</name>
<protein>
    <submittedName>
        <fullName evidence="1">Uncharacterized protein</fullName>
    </submittedName>
</protein>
<accession>A0AAJ1UCN8</accession>
<evidence type="ECO:0000313" key="1">
    <source>
        <dbReference type="EMBL" id="MDQ2095518.1"/>
    </source>
</evidence>
<gene>
    <name evidence="1" type="ORF">NOI20_15465</name>
</gene>
<evidence type="ECO:0000313" key="2">
    <source>
        <dbReference type="Proteomes" id="UP001227162"/>
    </source>
</evidence>